<evidence type="ECO:0000313" key="2">
    <source>
        <dbReference type="EMBL" id="KAB4089306.1"/>
    </source>
</evidence>
<dbReference type="Proteomes" id="UP000434462">
    <property type="component" value="Unassembled WGS sequence"/>
</dbReference>
<evidence type="ECO:0000313" key="13">
    <source>
        <dbReference type="Proteomes" id="UP000442334"/>
    </source>
</evidence>
<evidence type="ECO:0000313" key="5">
    <source>
        <dbReference type="EMBL" id="KAB4129209.1"/>
    </source>
</evidence>
<reference evidence="7 8" key="1">
    <citation type="submission" date="2018-08" db="EMBL/GenBank/DDBJ databases">
        <title>A genome reference for cultivated species of the human gut microbiota.</title>
        <authorList>
            <person name="Zou Y."/>
            <person name="Xue W."/>
            <person name="Luo G."/>
        </authorList>
    </citation>
    <scope>NUCLEOTIDE SEQUENCE [LARGE SCALE GENOMIC DNA]</scope>
    <source>
        <strain evidence="7 8">OM03-4</strain>
    </source>
</reference>
<feature type="region of interest" description="Disordered" evidence="1">
    <location>
        <begin position="77"/>
        <end position="104"/>
    </location>
</feature>
<comment type="caution">
    <text evidence="7">The sequence shown here is derived from an EMBL/GenBank/DDBJ whole genome shotgun (WGS) entry which is preliminary data.</text>
</comment>
<dbReference type="NCBIfam" id="NF047593">
    <property type="entry name" value="IS66_ISAeme5_TnpA"/>
    <property type="match status" value="1"/>
</dbReference>
<dbReference type="Proteomes" id="UP000260759">
    <property type="component" value="Unassembled WGS sequence"/>
</dbReference>
<dbReference type="PANTHER" id="PTHR33609:SF1">
    <property type="entry name" value="TRANSPOSASE"/>
    <property type="match status" value="1"/>
</dbReference>
<dbReference type="RefSeq" id="WP_004308135.1">
    <property type="nucleotide sequence ID" value="NZ_CAXSNS010000025.1"/>
</dbReference>
<dbReference type="GeneID" id="75113208"/>
<dbReference type="InterPro" id="IPR052546">
    <property type="entry name" value="Transposase_8_domain"/>
</dbReference>
<dbReference type="AlphaFoldDB" id="A0A3E5F282"/>
<evidence type="ECO:0000313" key="9">
    <source>
        <dbReference type="Proteomes" id="UP000432488"/>
    </source>
</evidence>
<accession>A0A3E5F282</accession>
<evidence type="ECO:0000313" key="8">
    <source>
        <dbReference type="Proteomes" id="UP000260759"/>
    </source>
</evidence>
<evidence type="ECO:0000313" key="10">
    <source>
        <dbReference type="Proteomes" id="UP000434462"/>
    </source>
</evidence>
<dbReference type="EMBL" id="WCUP01000009">
    <property type="protein sequence ID" value="KAB4108517.1"/>
    <property type="molecule type" value="Genomic_DNA"/>
</dbReference>
<dbReference type="Proteomes" id="UP000442334">
    <property type="component" value="Unassembled WGS sequence"/>
</dbReference>
<dbReference type="Proteomes" id="UP000438773">
    <property type="component" value="Unassembled WGS sequence"/>
</dbReference>
<evidence type="ECO:0000313" key="3">
    <source>
        <dbReference type="EMBL" id="KAB4108517.1"/>
    </source>
</evidence>
<proteinExistence type="predicted"/>
<evidence type="ECO:0000313" key="4">
    <source>
        <dbReference type="EMBL" id="KAB4116051.1"/>
    </source>
</evidence>
<evidence type="ECO:0000313" key="6">
    <source>
        <dbReference type="EMBL" id="KAB4188077.1"/>
    </source>
</evidence>
<evidence type="ECO:0000313" key="7">
    <source>
        <dbReference type="EMBL" id="RGN95484.1"/>
    </source>
</evidence>
<dbReference type="EMBL" id="WCUR01000033">
    <property type="protein sequence ID" value="KAB4116051.1"/>
    <property type="molecule type" value="Genomic_DNA"/>
</dbReference>
<reference evidence="9 10" key="2">
    <citation type="journal article" date="2019" name="Nat. Med.">
        <title>A library of human gut bacterial isolates paired with longitudinal multiomics data enables mechanistic microbiome research.</title>
        <authorList>
            <person name="Poyet M."/>
            <person name="Groussin M."/>
            <person name="Gibbons S.M."/>
            <person name="Avila-Pacheco J."/>
            <person name="Jiang X."/>
            <person name="Kearney S.M."/>
            <person name="Perrotta A.R."/>
            <person name="Berdy B."/>
            <person name="Zhao S."/>
            <person name="Lieberman T.D."/>
            <person name="Swanson P.K."/>
            <person name="Smith M."/>
            <person name="Roesemann S."/>
            <person name="Alexander J.E."/>
            <person name="Rich S.A."/>
            <person name="Livny J."/>
            <person name="Vlamakis H."/>
            <person name="Clish C."/>
            <person name="Bullock K."/>
            <person name="Deik A."/>
            <person name="Scott J."/>
            <person name="Pierce K.A."/>
            <person name="Xavier R.J."/>
            <person name="Alm E.J."/>
        </authorList>
    </citation>
    <scope>NUCLEOTIDE SEQUENCE [LARGE SCALE GENOMIC DNA]</scope>
    <source>
        <strain evidence="6 13">BIOML-A21</strain>
        <strain evidence="3 12">BIOML-A36</strain>
        <strain evidence="5 11">BIOML-A37</strain>
        <strain evidence="4 10">BIOML-A38</strain>
        <strain evidence="2 9">BIOML-A42</strain>
    </source>
</reference>
<dbReference type="EMBL" id="WCUA01000001">
    <property type="protein sequence ID" value="KAB4188077.1"/>
    <property type="molecule type" value="Genomic_DNA"/>
</dbReference>
<gene>
    <name evidence="7" type="ORF">DXB37_06650</name>
    <name evidence="6" type="ORF">GAQ34_00025</name>
    <name evidence="2" type="ORF">GAQ56_15175</name>
    <name evidence="3" type="ORF">GAQ70_13610</name>
    <name evidence="4" type="ORF">GAQ72_10960</name>
    <name evidence="5" type="ORF">GAQ75_02770</name>
</gene>
<name>A0A3E5F282_BACUN</name>
<dbReference type="EMBL" id="WCUQ01000001">
    <property type="protein sequence ID" value="KAB4129209.1"/>
    <property type="molecule type" value="Genomic_DNA"/>
</dbReference>
<evidence type="ECO:0000313" key="11">
    <source>
        <dbReference type="Proteomes" id="UP000438773"/>
    </source>
</evidence>
<dbReference type="Proteomes" id="UP000441711">
    <property type="component" value="Unassembled WGS sequence"/>
</dbReference>
<dbReference type="EMBL" id="WCUV01000011">
    <property type="protein sequence ID" value="KAB4089306.1"/>
    <property type="molecule type" value="Genomic_DNA"/>
</dbReference>
<dbReference type="Proteomes" id="UP000432488">
    <property type="component" value="Unassembled WGS sequence"/>
</dbReference>
<evidence type="ECO:0000256" key="1">
    <source>
        <dbReference type="SAM" id="MobiDB-lite"/>
    </source>
</evidence>
<dbReference type="PANTHER" id="PTHR33609">
    <property type="entry name" value="LOW CALCIUM RESPONSE LOCUS PROTEIN S"/>
    <property type="match status" value="1"/>
</dbReference>
<organism evidence="7 8">
    <name type="scientific">Bacteroides uniformis</name>
    <dbReference type="NCBI Taxonomy" id="820"/>
    <lineage>
        <taxon>Bacteria</taxon>
        <taxon>Pseudomonadati</taxon>
        <taxon>Bacteroidota</taxon>
        <taxon>Bacteroidia</taxon>
        <taxon>Bacteroidales</taxon>
        <taxon>Bacteroidaceae</taxon>
        <taxon>Bacteroides</taxon>
    </lineage>
</organism>
<sequence>MMQRRKHMMSREKFISVLFRQQQSGLSIADFCENEGYSRSRFYLWKQKYGITERELLAEASRLGVKDSFVPIVINGDTPSPGISHEAPLPSPQPSVPFPLKGKDSSEISLELPNGLKLKFKGSSGCEAALNLISKIYNANVLPK</sequence>
<protein>
    <submittedName>
        <fullName evidence="2">IS66 family insertion sequence element accessory protein TnpB</fullName>
    </submittedName>
</protein>
<evidence type="ECO:0000313" key="12">
    <source>
        <dbReference type="Proteomes" id="UP000441711"/>
    </source>
</evidence>
<dbReference type="EMBL" id="QSVA01000004">
    <property type="protein sequence ID" value="RGN95484.1"/>
    <property type="molecule type" value="Genomic_DNA"/>
</dbReference>